<protein>
    <recommendedName>
        <fullName evidence="2">Antitoxin</fullName>
    </recommendedName>
</protein>
<dbReference type="InterPro" id="IPR006442">
    <property type="entry name" value="Antitoxin_Phd/YefM"/>
</dbReference>
<comment type="caution">
    <text evidence="3">The sequence shown here is derived from an EMBL/GenBank/DDBJ whole genome shotgun (WGS) entry which is preliminary data.</text>
</comment>
<dbReference type="OrthoDB" id="488160at2"/>
<dbReference type="Proteomes" id="UP000318336">
    <property type="component" value="Unassembled WGS sequence"/>
</dbReference>
<dbReference type="AlphaFoldDB" id="A0A542XB92"/>
<dbReference type="EMBL" id="VFOK01000001">
    <property type="protein sequence ID" value="TQL33105.1"/>
    <property type="molecule type" value="Genomic_DNA"/>
</dbReference>
<dbReference type="RefSeq" id="WP_142005167.1">
    <property type="nucleotide sequence ID" value="NZ_CAJTBP010000001.1"/>
</dbReference>
<evidence type="ECO:0000256" key="2">
    <source>
        <dbReference type="RuleBase" id="RU362080"/>
    </source>
</evidence>
<dbReference type="InterPro" id="IPR051405">
    <property type="entry name" value="phD/YefM_antitoxin"/>
</dbReference>
<dbReference type="Gene3D" id="1.10.1220.170">
    <property type="match status" value="1"/>
</dbReference>
<dbReference type="Gene3D" id="3.40.1620.10">
    <property type="entry name" value="YefM-like domain"/>
    <property type="match status" value="1"/>
</dbReference>
<dbReference type="NCBIfam" id="TIGR01552">
    <property type="entry name" value="phd_fam"/>
    <property type="match status" value="1"/>
</dbReference>
<proteinExistence type="inferred from homology"/>
<accession>A0A542XB92</accession>
<sequence length="92" mass="10212">MSTTLPLTEAKAKLNELIDSAVNTHERVTITRRGKPAAVLISVEDLESIEETLHWQSQPGAREASDEALAERERGELWDEGAVRRRYGVGKA</sequence>
<reference evidence="3 4" key="1">
    <citation type="submission" date="2019-06" db="EMBL/GenBank/DDBJ databases">
        <title>Sequencing the genomes of 1000 actinobacteria strains.</title>
        <authorList>
            <person name="Klenk H.-P."/>
        </authorList>
    </citation>
    <scope>NUCLEOTIDE SEQUENCE [LARGE SCALE GENOMIC DNA]</scope>
    <source>
        <strain evidence="3 4">DSM 24617</strain>
    </source>
</reference>
<dbReference type="PANTHER" id="PTHR33713">
    <property type="entry name" value="ANTITOXIN YAFN-RELATED"/>
    <property type="match status" value="1"/>
</dbReference>
<dbReference type="InterPro" id="IPR036165">
    <property type="entry name" value="YefM-like_sf"/>
</dbReference>
<gene>
    <name evidence="3" type="ORF">FB554_1239</name>
</gene>
<evidence type="ECO:0000313" key="3">
    <source>
        <dbReference type="EMBL" id="TQL33105.1"/>
    </source>
</evidence>
<dbReference type="Pfam" id="PF02604">
    <property type="entry name" value="PhdYeFM_antitox"/>
    <property type="match status" value="1"/>
</dbReference>
<dbReference type="SUPFAM" id="SSF143120">
    <property type="entry name" value="YefM-like"/>
    <property type="match status" value="1"/>
</dbReference>
<dbReference type="PANTHER" id="PTHR33713:SF10">
    <property type="entry name" value="ANTITOXIN YAFN"/>
    <property type="match status" value="1"/>
</dbReference>
<comment type="function">
    <text evidence="2">Antitoxin component of a type II toxin-antitoxin (TA) system.</text>
</comment>
<name>A0A542XB92_9MICO</name>
<comment type="similarity">
    <text evidence="1 2">Belongs to the phD/YefM antitoxin family.</text>
</comment>
<organism evidence="3 4">
    <name type="scientific">Barrientosiimonas humi</name>
    <dbReference type="NCBI Taxonomy" id="999931"/>
    <lineage>
        <taxon>Bacteria</taxon>
        <taxon>Bacillati</taxon>
        <taxon>Actinomycetota</taxon>
        <taxon>Actinomycetes</taxon>
        <taxon>Micrococcales</taxon>
        <taxon>Dermacoccaceae</taxon>
        <taxon>Barrientosiimonas</taxon>
    </lineage>
</organism>
<keyword evidence="4" id="KW-1185">Reference proteome</keyword>
<evidence type="ECO:0000256" key="1">
    <source>
        <dbReference type="ARBA" id="ARBA00009981"/>
    </source>
</evidence>
<evidence type="ECO:0000313" key="4">
    <source>
        <dbReference type="Proteomes" id="UP000318336"/>
    </source>
</evidence>